<name>A0A0Q9Z4J4_9FLAO</name>
<keyword evidence="3" id="KW-1003">Cell membrane</keyword>
<keyword evidence="5 15" id="KW-0812">Transmembrane</keyword>
<evidence type="ECO:0000256" key="3">
    <source>
        <dbReference type="ARBA" id="ARBA00022475"/>
    </source>
</evidence>
<dbReference type="Pfam" id="PF07670">
    <property type="entry name" value="Gate"/>
    <property type="match status" value="2"/>
</dbReference>
<dbReference type="Pfam" id="PF07664">
    <property type="entry name" value="FeoB_C"/>
    <property type="match status" value="1"/>
</dbReference>
<gene>
    <name evidence="17" type="ORF">APR42_08535</name>
</gene>
<dbReference type="CDD" id="cd01879">
    <property type="entry name" value="FeoB"/>
    <property type="match status" value="1"/>
</dbReference>
<keyword evidence="8 15" id="KW-0408">Iron</keyword>
<organism evidence="17 18">
    <name type="scientific">Salegentibacter mishustinae</name>
    <dbReference type="NCBI Taxonomy" id="270918"/>
    <lineage>
        <taxon>Bacteria</taxon>
        <taxon>Pseudomonadati</taxon>
        <taxon>Bacteroidota</taxon>
        <taxon>Flavobacteriia</taxon>
        <taxon>Flavobacteriales</taxon>
        <taxon>Flavobacteriaceae</taxon>
        <taxon>Salegentibacter</taxon>
    </lineage>
</organism>
<keyword evidence="14" id="KW-0479">Metal-binding</keyword>
<evidence type="ECO:0000259" key="16">
    <source>
        <dbReference type="PROSITE" id="PS51711"/>
    </source>
</evidence>
<feature type="binding site" evidence="13">
    <location>
        <begin position="122"/>
        <end position="125"/>
    </location>
    <ligand>
        <name>GTP</name>
        <dbReference type="ChEBI" id="CHEBI:37565"/>
        <label>1</label>
    </ligand>
</feature>
<dbReference type="PRINTS" id="PR00326">
    <property type="entry name" value="GTP1OBG"/>
</dbReference>
<feature type="transmembrane region" description="Helical" evidence="15">
    <location>
        <begin position="636"/>
        <end position="657"/>
    </location>
</feature>
<dbReference type="RefSeq" id="WP_057482464.1">
    <property type="nucleotide sequence ID" value="NZ_BMWR01000004.1"/>
</dbReference>
<keyword evidence="10 13" id="KW-0342">GTP-binding</keyword>
<dbReference type="InterPro" id="IPR005225">
    <property type="entry name" value="Small_GTP-bd"/>
</dbReference>
<comment type="similarity">
    <text evidence="15">Belongs to the TRAFAC class TrmE-Era-EngA-EngB-Septin-like GTPase superfamily. FeoB GTPase (TC 9.A.8) family.</text>
</comment>
<dbReference type="PANTHER" id="PTHR43185:SF1">
    <property type="entry name" value="FE(2+) TRANSPORTER FEOB"/>
    <property type="match status" value="1"/>
</dbReference>
<evidence type="ECO:0000256" key="15">
    <source>
        <dbReference type="RuleBase" id="RU362098"/>
    </source>
</evidence>
<feature type="transmembrane region" description="Helical" evidence="15">
    <location>
        <begin position="413"/>
        <end position="439"/>
    </location>
</feature>
<feature type="transmembrane region" description="Helical" evidence="15">
    <location>
        <begin position="339"/>
        <end position="359"/>
    </location>
</feature>
<sequence>MAKQINVALIGNPNTGKTSVFNQLTGLNQKVGNYPGITVEKKEGICKLPRGLKAHILDLPGTYSLNASSLDENVVIELLLNKSDKDYPDVAVVVSDVENLKRNLLLFTQIKDLGIPTILVINMADRMERKGISLDVDLLEERLNTKVVLVSARKNTGIDELKEAIINYRHISDEPCVNASVIAPEYFDRLRKAFPKQSLYKLWLVITQDVNFGNINRNEITNSDHFDTKSHTELKKLQHKETILRYQFINGVLKETMKVDASSAKDLRSRLDRILTHKVWGYTIFFGILLLIFQAIYSWSSYPMDLIDETFAFLSEWTKTTLPAGAFTNLIAEGIIPGLGGIVIFIPQIAFLFFFISILEETGYMSRVVFLMDRIMRKFGLSGKSVVPLVSGTACAIPAVMATRNIESWKERLITILVVPFTTCSARLPVYLIIIALVIPDRAVWGFNLQGLTLMLLYLLGFGVAIGSAWILNKILKIKNRSHFVIEMPNYKMPMGKNIAINVVEKTKSFVFGAGKIILAISIILWVLASYGPGDNFNNASEIVSEQYDEQSNITEDELDEEIASFKLKNSYIGIMGRGIEPVVAPLGYDWKIGIAIISSFAAREVFVGTLATIYSVGSDEEETIKNRMAAEINPILGGPLFTFASGVSLLLFYAFAMQCMSTLAIVKKETNTWKWPVLQLVVMTLFAYFVALAAFQLLK</sequence>
<feature type="binding site" evidence="14">
    <location>
        <position position="22"/>
    </location>
    <ligand>
        <name>Mg(2+)</name>
        <dbReference type="ChEBI" id="CHEBI:18420"/>
        <label>1</label>
    </ligand>
</feature>
<comment type="subcellular location">
    <subcellularLocation>
        <location evidence="15">Cell inner membrane</location>
        <topology evidence="15">Multi-pass membrane protein</topology>
    </subcellularLocation>
    <subcellularLocation>
        <location evidence="1">Cell membrane</location>
        <topology evidence="1">Multi-pass membrane protein</topology>
    </subcellularLocation>
</comment>
<reference evidence="17" key="1">
    <citation type="submission" date="2015-10" db="EMBL/GenBank/DDBJ databases">
        <title>Draft genome sequence of Salegentibacter mishustinae KCTC 12263.</title>
        <authorList>
            <person name="Lin W."/>
            <person name="Zheng Q."/>
        </authorList>
    </citation>
    <scope>NUCLEOTIDE SEQUENCE [LARGE SCALE GENOMIC DNA]</scope>
    <source>
        <strain evidence="17">KCTC 12263</strain>
    </source>
</reference>
<protein>
    <recommendedName>
        <fullName evidence="12 15">Ferrous iron transport protein B</fullName>
    </recommendedName>
</protein>
<keyword evidence="6 13" id="KW-0547">Nucleotide-binding</keyword>
<keyword evidence="7 15" id="KW-1133">Transmembrane helix</keyword>
<evidence type="ECO:0000256" key="8">
    <source>
        <dbReference type="ARBA" id="ARBA00023004"/>
    </source>
</evidence>
<evidence type="ECO:0000256" key="11">
    <source>
        <dbReference type="ARBA" id="ARBA00023136"/>
    </source>
</evidence>
<dbReference type="GO" id="GO:0005886">
    <property type="term" value="C:plasma membrane"/>
    <property type="evidence" value="ECO:0007669"/>
    <property type="project" value="UniProtKB-SubCell"/>
</dbReference>
<dbReference type="Gene3D" id="3.40.50.300">
    <property type="entry name" value="P-loop containing nucleotide triphosphate hydrolases"/>
    <property type="match status" value="1"/>
</dbReference>
<evidence type="ECO:0000256" key="14">
    <source>
        <dbReference type="PIRSR" id="PIRSR603373-2"/>
    </source>
</evidence>
<feature type="binding site" evidence="13">
    <location>
        <begin position="36"/>
        <end position="40"/>
    </location>
    <ligand>
        <name>GTP</name>
        <dbReference type="ChEBI" id="CHEBI:37565"/>
        <label>1</label>
    </ligand>
</feature>
<dbReference type="Proteomes" id="UP000051643">
    <property type="component" value="Unassembled WGS sequence"/>
</dbReference>
<dbReference type="InterPro" id="IPR050860">
    <property type="entry name" value="FeoB_GTPase"/>
</dbReference>
<evidence type="ECO:0000256" key="12">
    <source>
        <dbReference type="NCBIfam" id="TIGR00437"/>
    </source>
</evidence>
<evidence type="ECO:0000313" key="17">
    <source>
        <dbReference type="EMBL" id="KRG27791.1"/>
    </source>
</evidence>
<evidence type="ECO:0000256" key="2">
    <source>
        <dbReference type="ARBA" id="ARBA00022448"/>
    </source>
</evidence>
<dbReference type="InterPro" id="IPR030389">
    <property type="entry name" value="G_FEOB_dom"/>
</dbReference>
<dbReference type="InterPro" id="IPR003373">
    <property type="entry name" value="Fe2_transport_prot-B"/>
</dbReference>
<dbReference type="PANTHER" id="PTHR43185">
    <property type="entry name" value="FERROUS IRON TRANSPORT PROTEIN B"/>
    <property type="match status" value="1"/>
</dbReference>
<dbReference type="InterPro" id="IPR011640">
    <property type="entry name" value="Fe2_transport_prot_B_C"/>
</dbReference>
<dbReference type="InterPro" id="IPR006073">
    <property type="entry name" value="GTP-bd"/>
</dbReference>
<dbReference type="GO" id="GO:0015093">
    <property type="term" value="F:ferrous iron transmembrane transporter activity"/>
    <property type="evidence" value="ECO:0007669"/>
    <property type="project" value="UniProtKB-UniRule"/>
</dbReference>
<feature type="domain" description="FeoB-type G" evidence="16">
    <location>
        <begin position="4"/>
        <end position="171"/>
    </location>
</feature>
<feature type="transmembrane region" description="Helical" evidence="15">
    <location>
        <begin position="510"/>
        <end position="529"/>
    </location>
</feature>
<evidence type="ECO:0000256" key="5">
    <source>
        <dbReference type="ARBA" id="ARBA00022692"/>
    </source>
</evidence>
<feature type="binding site" evidence="13">
    <location>
        <begin position="58"/>
        <end position="61"/>
    </location>
    <ligand>
        <name>GTP</name>
        <dbReference type="ChEBI" id="CHEBI:37565"/>
        <label>1</label>
    </ligand>
</feature>
<feature type="binding site" evidence="14">
    <location>
        <position position="25"/>
    </location>
    <ligand>
        <name>Mg(2+)</name>
        <dbReference type="ChEBI" id="CHEBI:18420"/>
        <label>2</label>
    </ligand>
</feature>
<dbReference type="GO" id="GO:0046872">
    <property type="term" value="F:metal ion binding"/>
    <property type="evidence" value="ECO:0007669"/>
    <property type="project" value="UniProtKB-KW"/>
</dbReference>
<proteinExistence type="inferred from homology"/>
<evidence type="ECO:0000256" key="10">
    <source>
        <dbReference type="ARBA" id="ARBA00023134"/>
    </source>
</evidence>
<feature type="transmembrane region" description="Helical" evidence="15">
    <location>
        <begin position="593"/>
        <end position="615"/>
    </location>
</feature>
<keyword evidence="11 15" id="KW-0472">Membrane</keyword>
<evidence type="ECO:0000256" key="4">
    <source>
        <dbReference type="ARBA" id="ARBA00022496"/>
    </source>
</evidence>
<dbReference type="STRING" id="270918.APR42_08535"/>
<keyword evidence="9" id="KW-0406">Ion transport</keyword>
<evidence type="ECO:0000256" key="7">
    <source>
        <dbReference type="ARBA" id="ARBA00022989"/>
    </source>
</evidence>
<comment type="caution">
    <text evidence="17">The sequence shown here is derived from an EMBL/GenBank/DDBJ whole genome shotgun (WGS) entry which is preliminary data.</text>
</comment>
<feature type="transmembrane region" description="Helical" evidence="15">
    <location>
        <begin position="677"/>
        <end position="699"/>
    </location>
</feature>
<dbReference type="EMBL" id="LKTP01000034">
    <property type="protein sequence ID" value="KRG27791.1"/>
    <property type="molecule type" value="Genomic_DNA"/>
</dbReference>
<dbReference type="SUPFAM" id="SSF52540">
    <property type="entry name" value="P-loop containing nucleoside triphosphate hydrolases"/>
    <property type="match status" value="1"/>
</dbReference>
<dbReference type="Pfam" id="PF02421">
    <property type="entry name" value="FeoB_N"/>
    <property type="match status" value="1"/>
</dbReference>
<evidence type="ECO:0000313" key="18">
    <source>
        <dbReference type="Proteomes" id="UP000051643"/>
    </source>
</evidence>
<dbReference type="InterPro" id="IPR011642">
    <property type="entry name" value="Gate_dom"/>
</dbReference>
<dbReference type="OrthoDB" id="9809127at2"/>
<keyword evidence="14" id="KW-0460">Magnesium</keyword>
<dbReference type="NCBIfam" id="TIGR00231">
    <property type="entry name" value="small_GTP"/>
    <property type="match status" value="1"/>
</dbReference>
<keyword evidence="4 15" id="KW-0410">Iron transport</keyword>
<dbReference type="GO" id="GO:0005525">
    <property type="term" value="F:GTP binding"/>
    <property type="evidence" value="ECO:0007669"/>
    <property type="project" value="UniProtKB-KW"/>
</dbReference>
<dbReference type="NCBIfam" id="TIGR00437">
    <property type="entry name" value="feoB"/>
    <property type="match status" value="1"/>
</dbReference>
<keyword evidence="18" id="KW-1185">Reference proteome</keyword>
<feature type="binding site" evidence="13">
    <location>
        <begin position="11"/>
        <end position="18"/>
    </location>
    <ligand>
        <name>GTP</name>
        <dbReference type="ChEBI" id="CHEBI:37565"/>
        <label>1</label>
    </ligand>
</feature>
<dbReference type="PROSITE" id="PS51711">
    <property type="entry name" value="G_FEOB"/>
    <property type="match status" value="1"/>
</dbReference>
<dbReference type="InterPro" id="IPR027417">
    <property type="entry name" value="P-loop_NTPase"/>
</dbReference>
<evidence type="ECO:0000256" key="1">
    <source>
        <dbReference type="ARBA" id="ARBA00004651"/>
    </source>
</evidence>
<evidence type="ECO:0000256" key="6">
    <source>
        <dbReference type="ARBA" id="ARBA00022741"/>
    </source>
</evidence>
<comment type="function">
    <text evidence="15">Probable transporter of a GTP-driven Fe(2+) uptake system.</text>
</comment>
<evidence type="ECO:0000256" key="13">
    <source>
        <dbReference type="PIRSR" id="PIRSR603373-1"/>
    </source>
</evidence>
<feature type="transmembrane region" description="Helical" evidence="15">
    <location>
        <begin position="279"/>
        <end position="299"/>
    </location>
</feature>
<feature type="transmembrane region" description="Helical" evidence="15">
    <location>
        <begin position="451"/>
        <end position="472"/>
    </location>
</feature>
<feature type="binding site" evidence="14">
    <location>
        <position position="26"/>
    </location>
    <ligand>
        <name>Mg(2+)</name>
        <dbReference type="ChEBI" id="CHEBI:18420"/>
        <label>2</label>
    </ligand>
</feature>
<accession>A0A0Q9Z4J4</accession>
<dbReference type="AlphaFoldDB" id="A0A0Q9Z4J4"/>
<evidence type="ECO:0000256" key="9">
    <source>
        <dbReference type="ARBA" id="ARBA00023065"/>
    </source>
</evidence>
<keyword evidence="2 15" id="KW-0813">Transport</keyword>